<dbReference type="PANTHER" id="PTHR44520:SF2">
    <property type="entry name" value="RESPONSE REGULATOR RCP1"/>
    <property type="match status" value="1"/>
</dbReference>
<dbReference type="EMBL" id="JAINUY010000001">
    <property type="protein sequence ID" value="MBZ4034241.1"/>
    <property type="molecule type" value="Genomic_DNA"/>
</dbReference>
<name>A0A9X1H8A4_9FLAO</name>
<dbReference type="GO" id="GO:0000160">
    <property type="term" value="P:phosphorelay signal transduction system"/>
    <property type="evidence" value="ECO:0007669"/>
    <property type="project" value="InterPro"/>
</dbReference>
<comment type="caution">
    <text evidence="3">The sequence shown here is derived from an EMBL/GenBank/DDBJ whole genome shotgun (WGS) entry which is preliminary data.</text>
</comment>
<dbReference type="RefSeq" id="WP_223704957.1">
    <property type="nucleotide sequence ID" value="NZ_JAINUY010000001.1"/>
</dbReference>
<organism evidence="3 4">
    <name type="scientific">Flavobacterium potami</name>
    <dbReference type="NCBI Taxonomy" id="2872310"/>
    <lineage>
        <taxon>Bacteria</taxon>
        <taxon>Pseudomonadati</taxon>
        <taxon>Bacteroidota</taxon>
        <taxon>Flavobacteriia</taxon>
        <taxon>Flavobacteriales</taxon>
        <taxon>Flavobacteriaceae</taxon>
        <taxon>Flavobacterium</taxon>
    </lineage>
</organism>
<sequence>MTKKIFRHVLLADDDIDDCDFFSDIFSEQFPDLKLSISYNGSKLINLLEGPPEPAADLIFLDLNMPVLSGPECLKKIRESQHLKHHVIVIFTTSSNPADIQRMYELGADYFITKPADYSKMAQLINKAVKLVSENDSRQPAFENFYITI</sequence>
<dbReference type="InterPro" id="IPR052893">
    <property type="entry name" value="TCS_response_regulator"/>
</dbReference>
<dbReference type="SUPFAM" id="SSF52172">
    <property type="entry name" value="CheY-like"/>
    <property type="match status" value="1"/>
</dbReference>
<dbReference type="Pfam" id="PF00072">
    <property type="entry name" value="Response_reg"/>
    <property type="match status" value="1"/>
</dbReference>
<dbReference type="AlphaFoldDB" id="A0A9X1H8A4"/>
<evidence type="ECO:0000313" key="3">
    <source>
        <dbReference type="EMBL" id="MBZ4034241.1"/>
    </source>
</evidence>
<dbReference type="PANTHER" id="PTHR44520">
    <property type="entry name" value="RESPONSE REGULATOR RCP1-RELATED"/>
    <property type="match status" value="1"/>
</dbReference>
<keyword evidence="1" id="KW-0597">Phosphoprotein</keyword>
<dbReference type="InterPro" id="IPR001789">
    <property type="entry name" value="Sig_transdc_resp-reg_receiver"/>
</dbReference>
<dbReference type="InterPro" id="IPR011006">
    <property type="entry name" value="CheY-like_superfamily"/>
</dbReference>
<dbReference type="SMART" id="SM00448">
    <property type="entry name" value="REC"/>
    <property type="match status" value="1"/>
</dbReference>
<dbReference type="Gene3D" id="3.40.50.2300">
    <property type="match status" value="1"/>
</dbReference>
<gene>
    <name evidence="3" type="ORF">K6T82_05650</name>
</gene>
<feature type="modified residue" description="4-aspartylphosphate" evidence="1">
    <location>
        <position position="62"/>
    </location>
</feature>
<evidence type="ECO:0000313" key="4">
    <source>
        <dbReference type="Proteomes" id="UP001139366"/>
    </source>
</evidence>
<proteinExistence type="predicted"/>
<reference evidence="3 4" key="1">
    <citation type="journal article" date="2023" name="Antonie Van Leeuwenhoek">
        <title>Flavobacterium potami sp. nov., a multi-metal resistance genes harbouring bacterium isolated from shallow river silt.</title>
        <authorList>
            <person name="Li S."/>
            <person name="Mao S."/>
            <person name="Mu W."/>
            <person name="Guo B."/>
            <person name="Li C."/>
            <person name="Zhu Q."/>
            <person name="Hou X."/>
            <person name="Zhao Y."/>
            <person name="Wei S."/>
            <person name="Liu H."/>
            <person name="Liu A."/>
        </authorList>
    </citation>
    <scope>NUCLEOTIDE SEQUENCE [LARGE SCALE GENOMIC DNA]</scope>
    <source>
        <strain evidence="3 4">17A</strain>
    </source>
</reference>
<protein>
    <submittedName>
        <fullName evidence="3">Response regulator</fullName>
    </submittedName>
</protein>
<evidence type="ECO:0000259" key="2">
    <source>
        <dbReference type="PROSITE" id="PS50110"/>
    </source>
</evidence>
<accession>A0A9X1H8A4</accession>
<evidence type="ECO:0000256" key="1">
    <source>
        <dbReference type="PROSITE-ProRule" id="PRU00169"/>
    </source>
</evidence>
<dbReference type="Proteomes" id="UP001139366">
    <property type="component" value="Unassembled WGS sequence"/>
</dbReference>
<keyword evidence="4" id="KW-1185">Reference proteome</keyword>
<dbReference type="PROSITE" id="PS50110">
    <property type="entry name" value="RESPONSE_REGULATORY"/>
    <property type="match status" value="1"/>
</dbReference>
<feature type="domain" description="Response regulatory" evidence="2">
    <location>
        <begin position="8"/>
        <end position="129"/>
    </location>
</feature>